<gene>
    <name evidence="7" type="ORF">N2K84_07435</name>
</gene>
<dbReference type="Proteomes" id="UP001163821">
    <property type="component" value="Unassembled WGS sequence"/>
</dbReference>
<proteinExistence type="predicted"/>
<dbReference type="GO" id="GO:0009055">
    <property type="term" value="F:electron transfer activity"/>
    <property type="evidence" value="ECO:0007669"/>
    <property type="project" value="InterPro"/>
</dbReference>
<protein>
    <submittedName>
        <fullName evidence="7">C-type cytochrome</fullName>
    </submittedName>
</protein>
<accession>A0AA42C587</accession>
<organism evidence="7 8">
    <name type="scientific">Gaoshiqia sediminis</name>
    <dbReference type="NCBI Taxonomy" id="2986998"/>
    <lineage>
        <taxon>Bacteria</taxon>
        <taxon>Pseudomonadati</taxon>
        <taxon>Bacteroidota</taxon>
        <taxon>Bacteroidia</taxon>
        <taxon>Marinilabiliales</taxon>
        <taxon>Prolixibacteraceae</taxon>
        <taxon>Gaoshiqia</taxon>
    </lineage>
</organism>
<dbReference type="GO" id="GO:0020037">
    <property type="term" value="F:heme binding"/>
    <property type="evidence" value="ECO:0007669"/>
    <property type="project" value="InterPro"/>
</dbReference>
<dbReference type="SUPFAM" id="SSF46626">
    <property type="entry name" value="Cytochrome c"/>
    <property type="match status" value="1"/>
</dbReference>
<evidence type="ECO:0000256" key="5">
    <source>
        <dbReference type="SAM" id="SignalP"/>
    </source>
</evidence>
<keyword evidence="8" id="KW-1185">Reference proteome</keyword>
<evidence type="ECO:0000259" key="6">
    <source>
        <dbReference type="PROSITE" id="PS51007"/>
    </source>
</evidence>
<feature type="domain" description="Cytochrome c" evidence="6">
    <location>
        <begin position="98"/>
        <end position="185"/>
    </location>
</feature>
<dbReference type="EMBL" id="JAPAAF010000007">
    <property type="protein sequence ID" value="MCW0482553.1"/>
    <property type="molecule type" value="Genomic_DNA"/>
</dbReference>
<comment type="caution">
    <text evidence="7">The sequence shown here is derived from an EMBL/GenBank/DDBJ whole genome shotgun (WGS) entry which is preliminary data.</text>
</comment>
<keyword evidence="5" id="KW-0732">Signal</keyword>
<keyword evidence="3 4" id="KW-0408">Iron</keyword>
<evidence type="ECO:0000256" key="4">
    <source>
        <dbReference type="PROSITE-ProRule" id="PRU00433"/>
    </source>
</evidence>
<keyword evidence="1 4" id="KW-0349">Heme</keyword>
<dbReference type="GO" id="GO:0046872">
    <property type="term" value="F:metal ion binding"/>
    <property type="evidence" value="ECO:0007669"/>
    <property type="project" value="UniProtKB-KW"/>
</dbReference>
<dbReference type="PROSITE" id="PS51007">
    <property type="entry name" value="CYTC"/>
    <property type="match status" value="1"/>
</dbReference>
<evidence type="ECO:0000256" key="3">
    <source>
        <dbReference type="ARBA" id="ARBA00023004"/>
    </source>
</evidence>
<dbReference type="Pfam" id="PF13442">
    <property type="entry name" value="Cytochrome_CBB3"/>
    <property type="match status" value="1"/>
</dbReference>
<name>A0AA42C587_9BACT</name>
<dbReference type="PANTHER" id="PTHR40394">
    <property type="entry name" value="LIPOPROTEIN-RELATED"/>
    <property type="match status" value="1"/>
</dbReference>
<evidence type="ECO:0000313" key="7">
    <source>
        <dbReference type="EMBL" id="MCW0482553.1"/>
    </source>
</evidence>
<keyword evidence="2 4" id="KW-0479">Metal-binding</keyword>
<dbReference type="InterPro" id="IPR009056">
    <property type="entry name" value="Cyt_c-like_dom"/>
</dbReference>
<reference evidence="7" key="1">
    <citation type="submission" date="2022-10" db="EMBL/GenBank/DDBJ databases">
        <title>Gaoshiqiia sediminis gen. nov., sp. nov., isolated from coastal sediment.</title>
        <authorList>
            <person name="Yu W.X."/>
            <person name="Mu D.S."/>
            <person name="Du J.Z."/>
            <person name="Liang Y.Q."/>
        </authorList>
    </citation>
    <scope>NUCLEOTIDE SEQUENCE</scope>
    <source>
        <strain evidence="7">A06</strain>
    </source>
</reference>
<sequence length="188" mass="21194">MNLIKTIKSLLILTLPLVWWSCDHNRNTTGWQYFDDMVKSPAYESYTPNPNYADGKTMQALPEGTVPRGFMKYPYAKTDEDRLTAGLSLENPMLPSGENLERGKKVYTIYCASCHGDKGDGQGHLYTSKKFPYPPASLLSGKMLAAPDGEIFHVISVGWGIMAEHGSMIKPDDRWRAVLYIRNELQEN</sequence>
<feature type="signal peptide" evidence="5">
    <location>
        <begin position="1"/>
        <end position="21"/>
    </location>
</feature>
<evidence type="ECO:0000256" key="2">
    <source>
        <dbReference type="ARBA" id="ARBA00022723"/>
    </source>
</evidence>
<dbReference type="AlphaFoldDB" id="A0AA42C587"/>
<feature type="chain" id="PRO_5041351713" evidence="5">
    <location>
        <begin position="22"/>
        <end position="188"/>
    </location>
</feature>
<dbReference type="Gene3D" id="1.10.760.10">
    <property type="entry name" value="Cytochrome c-like domain"/>
    <property type="match status" value="1"/>
</dbReference>
<evidence type="ECO:0000256" key="1">
    <source>
        <dbReference type="ARBA" id="ARBA00022617"/>
    </source>
</evidence>
<evidence type="ECO:0000313" key="8">
    <source>
        <dbReference type="Proteomes" id="UP001163821"/>
    </source>
</evidence>
<dbReference type="RefSeq" id="WP_282591158.1">
    <property type="nucleotide sequence ID" value="NZ_JAPAAF010000007.1"/>
</dbReference>
<dbReference type="PANTHER" id="PTHR40394:SF2">
    <property type="entry name" value="QUINOL:CYTOCHROME C OXIDOREDUCTASE MEMBRANE PROTEIN"/>
    <property type="match status" value="1"/>
</dbReference>
<dbReference type="InterPro" id="IPR036909">
    <property type="entry name" value="Cyt_c-like_dom_sf"/>
</dbReference>